<protein>
    <recommendedName>
        <fullName evidence="3">DUF1353 domain-containing protein</fullName>
    </recommendedName>
</protein>
<name>A0A1G7GP37_9RHOB</name>
<keyword evidence="2" id="KW-1185">Reference proteome</keyword>
<dbReference type="AlphaFoldDB" id="A0A1G7GP37"/>
<dbReference type="InterPro" id="IPR010767">
    <property type="entry name" value="Phage_CGC-2007_Cje0229"/>
</dbReference>
<dbReference type="STRING" id="521013.SAMN04488567_2865"/>
<dbReference type="EMBL" id="FNAT01000005">
    <property type="protein sequence ID" value="SDE89900.1"/>
    <property type="molecule type" value="Genomic_DNA"/>
</dbReference>
<proteinExistence type="predicted"/>
<dbReference type="RefSeq" id="WP_090113119.1">
    <property type="nucleotide sequence ID" value="NZ_FNAT01000005.1"/>
</dbReference>
<evidence type="ECO:0008006" key="3">
    <source>
        <dbReference type="Google" id="ProtNLM"/>
    </source>
</evidence>
<sequence length="117" mass="13261">MSVYTNSGRWAERIHGICYRVVAPVRWEVGRVGSGLWLEVPAGRVFDVSVPRLARCLFSPHDPRFRKAAALHDEALHHLGWSRLTAGAEFAEALRADGVGGWRLLVMWAAVSLWRWR</sequence>
<reference evidence="2" key="1">
    <citation type="submission" date="2016-10" db="EMBL/GenBank/DDBJ databases">
        <authorList>
            <person name="Varghese N."/>
            <person name="Submissions S."/>
        </authorList>
    </citation>
    <scope>NUCLEOTIDE SEQUENCE [LARGE SCALE GENOMIC DNA]</scope>
    <source>
        <strain evidence="2">DSM 21424</strain>
    </source>
</reference>
<gene>
    <name evidence="1" type="ORF">SAMN04488567_2865</name>
</gene>
<dbReference type="Pfam" id="PF07087">
    <property type="entry name" value="DUF1353"/>
    <property type="match status" value="1"/>
</dbReference>
<evidence type="ECO:0000313" key="1">
    <source>
        <dbReference type="EMBL" id="SDE89900.1"/>
    </source>
</evidence>
<evidence type="ECO:0000313" key="2">
    <source>
        <dbReference type="Proteomes" id="UP000198922"/>
    </source>
</evidence>
<dbReference type="OrthoDB" id="7906242at2"/>
<accession>A0A1G7GP37</accession>
<dbReference type="Proteomes" id="UP000198922">
    <property type="component" value="Unassembled WGS sequence"/>
</dbReference>
<organism evidence="1 2">
    <name type="scientific">Limimaricola pyoseonensis</name>
    <dbReference type="NCBI Taxonomy" id="521013"/>
    <lineage>
        <taxon>Bacteria</taxon>
        <taxon>Pseudomonadati</taxon>
        <taxon>Pseudomonadota</taxon>
        <taxon>Alphaproteobacteria</taxon>
        <taxon>Rhodobacterales</taxon>
        <taxon>Paracoccaceae</taxon>
        <taxon>Limimaricola</taxon>
    </lineage>
</organism>